<evidence type="ECO:0000313" key="2">
    <source>
        <dbReference type="Proteomes" id="UP000644660"/>
    </source>
</evidence>
<organism evidence="1 2">
    <name type="scientific">Maudiozyma barnettii</name>
    <dbReference type="NCBI Taxonomy" id="61262"/>
    <lineage>
        <taxon>Eukaryota</taxon>
        <taxon>Fungi</taxon>
        <taxon>Dikarya</taxon>
        <taxon>Ascomycota</taxon>
        <taxon>Saccharomycotina</taxon>
        <taxon>Saccharomycetes</taxon>
        <taxon>Saccharomycetales</taxon>
        <taxon>Saccharomycetaceae</taxon>
        <taxon>Maudiozyma</taxon>
    </lineage>
</organism>
<sequence length="262" mass="29817">MIRILGKQTVKSLSNNVTPMRNANAIIPSVTTLPFGRYTESYKTNFSSRRYNSTKINSKKTPAADELPSFKKLIMIGLAGTAVFVFAVRSLDQNKPKISYSEEEYQQVMNGLKRKVAVFQPGEIDMQLTTLPDVKSAKDWLSKKDDDISTINFIDPKDIVDSHKNNSEDRYRALLENVYTVYGEDYYHNLPEGLLIALMLQYVKENVKPHEKVVIVDFPKTIKDASNFESEITVVSKVLIPKDQSETDICKYFETVDKVTLI</sequence>
<protein>
    <recommendedName>
        <fullName evidence="3">Altered inheritance of mitochondria protein 36, mitochondrial</fullName>
    </recommendedName>
</protein>
<dbReference type="RefSeq" id="XP_041406335.1">
    <property type="nucleotide sequence ID" value="XM_041550401.1"/>
</dbReference>
<comment type="caution">
    <text evidence="1">The sequence shown here is derived from an EMBL/GenBank/DDBJ whole genome shotgun (WGS) entry which is preliminary data.</text>
</comment>
<name>A0A8H2VFC0_9SACH</name>
<dbReference type="EMBL" id="CAEFZW010000004">
    <property type="protein sequence ID" value="CAB4254491.1"/>
    <property type="molecule type" value="Genomic_DNA"/>
</dbReference>
<keyword evidence="2" id="KW-1185">Reference proteome</keyword>
<evidence type="ECO:0000313" key="1">
    <source>
        <dbReference type="EMBL" id="CAB4254491.1"/>
    </source>
</evidence>
<gene>
    <name evidence="1" type="ORF">KABA2_04S07480</name>
</gene>
<evidence type="ECO:0008006" key="3">
    <source>
        <dbReference type="Google" id="ProtNLM"/>
    </source>
</evidence>
<dbReference type="GeneID" id="64857487"/>
<reference evidence="1 2" key="1">
    <citation type="submission" date="2020-05" db="EMBL/GenBank/DDBJ databases">
        <authorList>
            <person name="Casaregola S."/>
            <person name="Devillers H."/>
            <person name="Grondin C."/>
        </authorList>
    </citation>
    <scope>NUCLEOTIDE SEQUENCE [LARGE SCALE GENOMIC DNA]</scope>
    <source>
        <strain evidence="1 2">CLIB 1767</strain>
    </source>
</reference>
<accession>A0A8H2VFC0</accession>
<dbReference type="AlphaFoldDB" id="A0A8H2VFC0"/>
<dbReference type="Proteomes" id="UP000644660">
    <property type="component" value="Unassembled WGS sequence"/>
</dbReference>
<dbReference type="OrthoDB" id="4081130at2759"/>
<proteinExistence type="predicted"/>